<sequence length="217" mass="25005">MPRRKLPKSVVKRIMRYAGPPRRRRKRLNMRPHRFQRRAKKFHIDLTTNTQSEFFSAHTFALTDLINAAEIIQLFDQYKLTGIKLKFNLNVEVPSGQTGITGVPEPTYGPLLYYLIDHDDATVPANMDEIREYSATRMVRMSGQKSFSLWIKPSVLSKVYESVATSGYAPKWGVTISTDDPDVPHYGLKLAFQKPTIVNFGRVEVEPTYYFTVKNMK</sequence>
<comment type="similarity">
    <text evidence="1">Belongs to the circoviridae capsid protein family.</text>
</comment>
<accession>S4TF53</accession>
<name>S4TF53_9VIRU</name>
<evidence type="ECO:0000256" key="1">
    <source>
        <dbReference type="ARBA" id="ARBA00010301"/>
    </source>
</evidence>
<dbReference type="InterPro" id="IPR003383">
    <property type="entry name" value="Circovirus_capsid"/>
</dbReference>
<dbReference type="InterPro" id="IPR038652">
    <property type="entry name" value="Circovirus_capsid_sf"/>
</dbReference>
<dbReference type="EMBL" id="JX904457">
    <property type="protein sequence ID" value="AGA18403.1"/>
    <property type="molecule type" value="Genomic_DNA"/>
</dbReference>
<evidence type="ECO:0000313" key="3">
    <source>
        <dbReference type="EMBL" id="AGA18403.1"/>
    </source>
</evidence>
<evidence type="ECO:0000256" key="2">
    <source>
        <dbReference type="ARBA" id="ARBA00046863"/>
    </source>
</evidence>
<protein>
    <recommendedName>
        <fullName evidence="4">Capsid protein</fullName>
    </recommendedName>
</protein>
<dbReference type="Pfam" id="PF02443">
    <property type="entry name" value="Circo_capsid"/>
    <property type="match status" value="1"/>
</dbReference>
<evidence type="ECO:0008006" key="4">
    <source>
        <dbReference type="Google" id="ProtNLM"/>
    </source>
</evidence>
<organism evidence="3">
    <name type="scientific">uncultured marine virus</name>
    <dbReference type="NCBI Taxonomy" id="186617"/>
    <lineage>
        <taxon>Viruses</taxon>
        <taxon>environmental samples</taxon>
    </lineage>
</organism>
<reference evidence="3" key="1">
    <citation type="journal article" date="2013" name="ISME J.">
        <title>Previously unknown and highly divergent ssDNA viruses populate the oceans.</title>
        <authorList>
            <person name="Labonte J.M."/>
            <person name="Suttle C.A."/>
        </authorList>
    </citation>
    <scope>NUCLEOTIDE SEQUENCE</scope>
</reference>
<dbReference type="Gene3D" id="2.60.120.950">
    <property type="entry name" value="Circovirus capsid protein"/>
    <property type="match status" value="1"/>
</dbReference>
<comment type="subunit">
    <text evidence="2">Homomultimer. Assembles in the nucleus, presumably in an immature form, then migrates to the cytoplasm once assembled as mature virion. Interacts with Rep; this interaction relocates Rep into the nucleus.</text>
</comment>
<dbReference type="GO" id="GO:0019069">
    <property type="term" value="P:viral capsid assembly"/>
    <property type="evidence" value="ECO:0007669"/>
    <property type="project" value="InterPro"/>
</dbReference>
<proteinExistence type="inferred from homology"/>